<dbReference type="Gene3D" id="3.30.420.10">
    <property type="entry name" value="Ribonuclease H-like superfamily/Ribonuclease H"/>
    <property type="match status" value="1"/>
</dbReference>
<evidence type="ECO:0000256" key="5">
    <source>
        <dbReference type="ARBA" id="ARBA00022759"/>
    </source>
</evidence>
<evidence type="ECO:0000256" key="4">
    <source>
        <dbReference type="ARBA" id="ARBA00022723"/>
    </source>
</evidence>
<name>A0A424YHB4_9FIRM</name>
<dbReference type="InterPro" id="IPR012337">
    <property type="entry name" value="RNaseH-like_sf"/>
</dbReference>
<evidence type="ECO:0000256" key="7">
    <source>
        <dbReference type="ARBA" id="ARBA00022801"/>
    </source>
</evidence>
<sequence>MIILGIDPGLALTGYGIIKEKTGKMEEITYGCIRTRAEDSRAQRLLNIYRDLEEIITKFNPDSVAVEEIFFNKNSRSAFLVGEARGAALLAAAQSNLEAFEYTPLQVKQSVVGYGRATKNQVMEMVKILLNLKKPVKPDDAADALAVAICHLHSHKLKMRGLL</sequence>
<keyword evidence="10 13" id="KW-0233">DNA recombination</keyword>
<comment type="cofactor">
    <cofactor evidence="13">
        <name>Mg(2+)</name>
        <dbReference type="ChEBI" id="CHEBI:18420"/>
    </cofactor>
    <text evidence="13">Binds 2 Mg(2+) ion per subunit.</text>
</comment>
<dbReference type="GO" id="GO:0003677">
    <property type="term" value="F:DNA binding"/>
    <property type="evidence" value="ECO:0007669"/>
    <property type="project" value="UniProtKB-KW"/>
</dbReference>
<feature type="binding site" evidence="13">
    <location>
        <position position="7"/>
    </location>
    <ligand>
        <name>Mg(2+)</name>
        <dbReference type="ChEBI" id="CHEBI:18420"/>
        <label>1</label>
    </ligand>
</feature>
<dbReference type="GO" id="GO:0005737">
    <property type="term" value="C:cytoplasm"/>
    <property type="evidence" value="ECO:0007669"/>
    <property type="project" value="UniProtKB-SubCell"/>
</dbReference>
<evidence type="ECO:0000313" key="15">
    <source>
        <dbReference type="EMBL" id="RQD77492.1"/>
    </source>
</evidence>
<dbReference type="EC" id="3.1.21.10" evidence="13 14"/>
<dbReference type="InterPro" id="IPR036397">
    <property type="entry name" value="RNaseH_sf"/>
</dbReference>
<dbReference type="InterPro" id="IPR020563">
    <property type="entry name" value="X-over_junc_endoDNase_Mg_BS"/>
</dbReference>
<protein>
    <recommendedName>
        <fullName evidence="13 14">Crossover junction endodeoxyribonuclease RuvC</fullName>
        <ecNumber evidence="13 14">3.1.21.10</ecNumber>
    </recommendedName>
    <alternativeName>
        <fullName evidence="13">Holliday junction nuclease RuvC</fullName>
    </alternativeName>
    <alternativeName>
        <fullName evidence="13">Holliday junction resolvase RuvC</fullName>
    </alternativeName>
</protein>
<evidence type="ECO:0000256" key="11">
    <source>
        <dbReference type="ARBA" id="ARBA00023204"/>
    </source>
</evidence>
<evidence type="ECO:0000256" key="6">
    <source>
        <dbReference type="ARBA" id="ARBA00022763"/>
    </source>
</evidence>
<dbReference type="GO" id="GO:0048476">
    <property type="term" value="C:Holliday junction resolvase complex"/>
    <property type="evidence" value="ECO:0007669"/>
    <property type="project" value="UniProtKB-UniRule"/>
</dbReference>
<dbReference type="Proteomes" id="UP000285138">
    <property type="component" value="Unassembled WGS sequence"/>
</dbReference>
<accession>A0A424YHB4</accession>
<dbReference type="Pfam" id="PF02075">
    <property type="entry name" value="RuvC"/>
    <property type="match status" value="1"/>
</dbReference>
<feature type="active site" evidence="13">
    <location>
        <position position="140"/>
    </location>
</feature>
<comment type="subunit">
    <text evidence="13">Homodimer which binds Holliday junction (HJ) DNA. The HJ becomes 2-fold symmetrical on binding to RuvC with unstacked arms; it has a different conformation from HJ DNA in complex with RuvA. In the full resolvosome a probable DNA-RuvA(4)-RuvB(12)-RuvC(2) complex forms which resolves the HJ.</text>
</comment>
<keyword evidence="8 13" id="KW-0460">Magnesium</keyword>
<dbReference type="GO" id="GO:0006310">
    <property type="term" value="P:DNA recombination"/>
    <property type="evidence" value="ECO:0007669"/>
    <property type="project" value="UniProtKB-UniRule"/>
</dbReference>
<dbReference type="SUPFAM" id="SSF53098">
    <property type="entry name" value="Ribonuclease H-like"/>
    <property type="match status" value="1"/>
</dbReference>
<evidence type="ECO:0000256" key="12">
    <source>
        <dbReference type="ARBA" id="ARBA00029354"/>
    </source>
</evidence>
<keyword evidence="5 13" id="KW-0255">Endonuclease</keyword>
<evidence type="ECO:0000313" key="16">
    <source>
        <dbReference type="Proteomes" id="UP000285138"/>
    </source>
</evidence>
<comment type="caution">
    <text evidence="15">The sequence shown here is derived from an EMBL/GenBank/DDBJ whole genome shotgun (WGS) entry which is preliminary data.</text>
</comment>
<evidence type="ECO:0000256" key="3">
    <source>
        <dbReference type="ARBA" id="ARBA00022722"/>
    </source>
</evidence>
<feature type="binding site" evidence="13">
    <location>
        <position position="67"/>
    </location>
    <ligand>
        <name>Mg(2+)</name>
        <dbReference type="ChEBI" id="CHEBI:18420"/>
        <label>2</label>
    </ligand>
</feature>
<feature type="active site" evidence="13">
    <location>
        <position position="67"/>
    </location>
</feature>
<dbReference type="PRINTS" id="PR00696">
    <property type="entry name" value="RSOLVASERUVC"/>
</dbReference>
<evidence type="ECO:0000256" key="8">
    <source>
        <dbReference type="ARBA" id="ARBA00022842"/>
    </source>
</evidence>
<dbReference type="NCBIfam" id="TIGR00228">
    <property type="entry name" value="ruvC"/>
    <property type="match status" value="1"/>
</dbReference>
<dbReference type="GO" id="GO:0006281">
    <property type="term" value="P:DNA repair"/>
    <property type="evidence" value="ECO:0007669"/>
    <property type="project" value="UniProtKB-UniRule"/>
</dbReference>
<evidence type="ECO:0000256" key="10">
    <source>
        <dbReference type="ARBA" id="ARBA00023172"/>
    </source>
</evidence>
<comment type="subcellular location">
    <subcellularLocation>
        <location evidence="13">Cytoplasm</location>
    </subcellularLocation>
</comment>
<keyword evidence="9 13" id="KW-0238">DNA-binding</keyword>
<organism evidence="15 16">
    <name type="scientific">Candidatus Syntrophonatronum acetioxidans</name>
    <dbReference type="NCBI Taxonomy" id="1795816"/>
    <lineage>
        <taxon>Bacteria</taxon>
        <taxon>Bacillati</taxon>
        <taxon>Bacillota</taxon>
        <taxon>Clostridia</taxon>
        <taxon>Eubacteriales</taxon>
        <taxon>Syntrophomonadaceae</taxon>
        <taxon>Candidatus Syntrophonatronum</taxon>
    </lineage>
</organism>
<comment type="similarity">
    <text evidence="1 13">Belongs to the RuvC family.</text>
</comment>
<gene>
    <name evidence="13 15" type="primary">ruvC</name>
    <name evidence="15" type="ORF">D5R97_02165</name>
</gene>
<keyword evidence="11 13" id="KW-0234">DNA repair</keyword>
<proteinExistence type="inferred from homology"/>
<dbReference type="GO" id="GO:0000287">
    <property type="term" value="F:magnesium ion binding"/>
    <property type="evidence" value="ECO:0007669"/>
    <property type="project" value="UniProtKB-UniRule"/>
</dbReference>
<evidence type="ECO:0000256" key="9">
    <source>
        <dbReference type="ARBA" id="ARBA00023125"/>
    </source>
</evidence>
<dbReference type="PANTHER" id="PTHR30194:SF3">
    <property type="entry name" value="CROSSOVER JUNCTION ENDODEOXYRIBONUCLEASE RUVC"/>
    <property type="match status" value="1"/>
</dbReference>
<comment type="function">
    <text evidence="13">The RuvA-RuvB-RuvC complex processes Holliday junction (HJ) DNA during genetic recombination and DNA repair. Endonuclease that resolves HJ intermediates. Cleaves cruciform DNA by making single-stranded nicks across the HJ at symmetrical positions within the homologous arms, yielding a 5'-phosphate and a 3'-hydroxyl group; requires a central core of homology in the junction. The consensus cleavage sequence is 5'-(A/T)TT(C/G)-3'. Cleavage occurs on the 3'-side of the TT dinucleotide at the point of strand exchange. HJ branch migration catalyzed by RuvA-RuvB allows RuvC to scan DNA until it finds its consensus sequence, where it cleaves and resolves the cruciform DNA.</text>
</comment>
<evidence type="ECO:0000256" key="13">
    <source>
        <dbReference type="HAMAP-Rule" id="MF_00034"/>
    </source>
</evidence>
<evidence type="ECO:0000256" key="1">
    <source>
        <dbReference type="ARBA" id="ARBA00009518"/>
    </source>
</evidence>
<evidence type="ECO:0000256" key="2">
    <source>
        <dbReference type="ARBA" id="ARBA00022490"/>
    </source>
</evidence>
<feature type="active site" evidence="13">
    <location>
        <position position="7"/>
    </location>
</feature>
<dbReference type="PANTHER" id="PTHR30194">
    <property type="entry name" value="CROSSOVER JUNCTION ENDODEOXYRIBONUCLEASE RUVC"/>
    <property type="match status" value="1"/>
</dbReference>
<dbReference type="HAMAP" id="MF_00034">
    <property type="entry name" value="RuvC"/>
    <property type="match status" value="1"/>
</dbReference>
<dbReference type="GO" id="GO:0008821">
    <property type="term" value="F:crossover junction DNA endonuclease activity"/>
    <property type="evidence" value="ECO:0007669"/>
    <property type="project" value="UniProtKB-UniRule"/>
</dbReference>
<dbReference type="FunFam" id="3.30.420.10:FF:000002">
    <property type="entry name" value="Crossover junction endodeoxyribonuclease RuvC"/>
    <property type="match status" value="1"/>
</dbReference>
<dbReference type="NCBIfam" id="NF000711">
    <property type="entry name" value="PRK00039.2-1"/>
    <property type="match status" value="1"/>
</dbReference>
<evidence type="ECO:0000256" key="14">
    <source>
        <dbReference type="NCBIfam" id="TIGR00228"/>
    </source>
</evidence>
<keyword evidence="6 13" id="KW-0227">DNA damage</keyword>
<keyword evidence="4 13" id="KW-0479">Metal-binding</keyword>
<keyword evidence="2 13" id="KW-0963">Cytoplasm</keyword>
<dbReference type="CDD" id="cd16962">
    <property type="entry name" value="RuvC"/>
    <property type="match status" value="1"/>
</dbReference>
<dbReference type="PROSITE" id="PS01321">
    <property type="entry name" value="RUVC"/>
    <property type="match status" value="1"/>
</dbReference>
<dbReference type="EMBL" id="QZAA01000066">
    <property type="protein sequence ID" value="RQD77492.1"/>
    <property type="molecule type" value="Genomic_DNA"/>
</dbReference>
<reference evidence="15 16" key="1">
    <citation type="submission" date="2018-08" db="EMBL/GenBank/DDBJ databases">
        <title>The metabolism and importance of syntrophic acetate oxidation coupled to methane or sulfide production in haloalkaline environments.</title>
        <authorList>
            <person name="Timmers P.H.A."/>
            <person name="Vavourakis C.D."/>
            <person name="Sorokin D.Y."/>
            <person name="Sinninghe Damste J.S."/>
            <person name="Muyzer G."/>
            <person name="Stams A.J.M."/>
            <person name="Plugge C.M."/>
        </authorList>
    </citation>
    <scope>NUCLEOTIDE SEQUENCE [LARGE SCALE GENOMIC DNA]</scope>
    <source>
        <strain evidence="15">MSAO_Bac1</strain>
    </source>
</reference>
<keyword evidence="7 13" id="KW-0378">Hydrolase</keyword>
<comment type="catalytic activity">
    <reaction evidence="12 13">
        <text>Endonucleolytic cleavage at a junction such as a reciprocal single-stranded crossover between two homologous DNA duplexes (Holliday junction).</text>
        <dbReference type="EC" id="3.1.21.10"/>
    </reaction>
</comment>
<feature type="binding site" evidence="13">
    <location>
        <position position="140"/>
    </location>
    <ligand>
        <name>Mg(2+)</name>
        <dbReference type="ChEBI" id="CHEBI:18420"/>
        <label>1</label>
    </ligand>
</feature>
<keyword evidence="3 13" id="KW-0540">Nuclease</keyword>
<dbReference type="AlphaFoldDB" id="A0A424YHB4"/>
<dbReference type="InterPro" id="IPR002176">
    <property type="entry name" value="X-over_junc_endoDNase_RuvC"/>
</dbReference>